<accession>A0ABW1RTA9</accession>
<name>A0ABW1RTA9_9LACO</name>
<proteinExistence type="predicted"/>
<evidence type="ECO:0000313" key="2">
    <source>
        <dbReference type="Proteomes" id="UP001596158"/>
    </source>
</evidence>
<dbReference type="EMBL" id="JBHSSG010000011">
    <property type="protein sequence ID" value="MFC6178705.1"/>
    <property type="molecule type" value="Genomic_DNA"/>
</dbReference>
<dbReference type="Proteomes" id="UP001596158">
    <property type="component" value="Unassembled WGS sequence"/>
</dbReference>
<reference evidence="2" key="1">
    <citation type="journal article" date="2019" name="Int. J. Syst. Evol. Microbiol.">
        <title>The Global Catalogue of Microorganisms (GCM) 10K type strain sequencing project: providing services to taxonomists for standard genome sequencing and annotation.</title>
        <authorList>
            <consortium name="The Broad Institute Genomics Platform"/>
            <consortium name="The Broad Institute Genome Sequencing Center for Infectious Disease"/>
            <person name="Wu L."/>
            <person name="Ma J."/>
        </authorList>
    </citation>
    <scope>NUCLEOTIDE SEQUENCE [LARGE SCALE GENOMIC DNA]</scope>
    <source>
        <strain evidence="2">CCM 8924</strain>
    </source>
</reference>
<comment type="caution">
    <text evidence="1">The sequence shown here is derived from an EMBL/GenBank/DDBJ whole genome shotgun (WGS) entry which is preliminary data.</text>
</comment>
<evidence type="ECO:0000313" key="1">
    <source>
        <dbReference type="EMBL" id="MFC6178705.1"/>
    </source>
</evidence>
<protein>
    <submittedName>
        <fullName evidence="1">Uncharacterized protein</fullName>
    </submittedName>
</protein>
<organism evidence="1 2">
    <name type="scientific">Weissella sagaensis</name>
    <dbReference type="NCBI Taxonomy" id="2559928"/>
    <lineage>
        <taxon>Bacteria</taxon>
        <taxon>Bacillati</taxon>
        <taxon>Bacillota</taxon>
        <taxon>Bacilli</taxon>
        <taxon>Lactobacillales</taxon>
        <taxon>Lactobacillaceae</taxon>
        <taxon>Weissella</taxon>
    </lineage>
</organism>
<dbReference type="RefSeq" id="WP_137600850.1">
    <property type="nucleotide sequence ID" value="NZ_BJDT01000008.1"/>
</dbReference>
<keyword evidence="2" id="KW-1185">Reference proteome</keyword>
<gene>
    <name evidence="1" type="ORF">ACFQGR_04830</name>
</gene>
<sequence>MSEEAISQYLFKVFDHQFSVTIQLKNHDDKGTVSPLYHGKVLGYQDNNVILSNNTNPFPLADILYIE</sequence>